<name>A0A8C4MAP6_EQUAS</name>
<reference evidence="7" key="1">
    <citation type="submission" date="2023-03" db="UniProtKB">
        <authorList>
            <consortium name="Ensembl"/>
        </authorList>
    </citation>
    <scope>IDENTIFICATION</scope>
</reference>
<proteinExistence type="inferred from homology"/>
<evidence type="ECO:0000256" key="1">
    <source>
        <dbReference type="ARBA" id="ARBA00004496"/>
    </source>
</evidence>
<keyword evidence="5" id="KW-0789">Thiol protease inhibitor</keyword>
<dbReference type="Gene3D" id="3.10.450.10">
    <property type="match status" value="1"/>
</dbReference>
<dbReference type="InterPro" id="IPR000010">
    <property type="entry name" value="Cystatin_dom"/>
</dbReference>
<dbReference type="CDD" id="cd00042">
    <property type="entry name" value="CY"/>
    <property type="match status" value="1"/>
</dbReference>
<dbReference type="PANTHER" id="PTHR11414">
    <property type="entry name" value="CYSTATIN FAMILY MEMBER"/>
    <property type="match status" value="1"/>
</dbReference>
<dbReference type="Ensembl" id="ENSEAST00005024607.1">
    <property type="protein sequence ID" value="ENSEASP00005022679.1"/>
    <property type="gene ID" value="ENSEASG00005015467.1"/>
</dbReference>
<dbReference type="Pfam" id="PF00031">
    <property type="entry name" value="Cystatin"/>
    <property type="match status" value="1"/>
</dbReference>
<dbReference type="AlphaFoldDB" id="A0A8C4MAP6"/>
<feature type="domain" description="Cystatin" evidence="6">
    <location>
        <begin position="36"/>
        <end position="133"/>
    </location>
</feature>
<gene>
    <name evidence="7" type="primary">CSTA</name>
</gene>
<comment type="subcellular location">
    <subcellularLocation>
        <location evidence="1">Cytoplasm</location>
    </subcellularLocation>
</comment>
<protein>
    <submittedName>
        <fullName evidence="7">Cystatin A</fullName>
    </submittedName>
</protein>
<comment type="similarity">
    <text evidence="2">Belongs to the cystatin family.</text>
</comment>
<dbReference type="InterPro" id="IPR001713">
    <property type="entry name" value="Prot_inh_stefin"/>
</dbReference>
<evidence type="ECO:0000259" key="6">
    <source>
        <dbReference type="SMART" id="SM00043"/>
    </source>
</evidence>
<dbReference type="PANTHER" id="PTHR11414:SF20">
    <property type="entry name" value="CYSTATIN-A"/>
    <property type="match status" value="1"/>
</dbReference>
<accession>A0A8C4MAP6</accession>
<dbReference type="InterPro" id="IPR046350">
    <property type="entry name" value="Cystatin_sf"/>
</dbReference>
<sequence>MSNTLYKNQSLHTYLTTSAPASSPAKKQLGKIMSRGMTGGLTEARRATPEIQEIADRVKPQLEEKTNQTYEEFKAVEYKTQVVAGTNYYIKVQVGDNNYIHLKIFKSLPQQNESLTLTGYQTDKRKDDELKGF</sequence>
<evidence type="ECO:0000256" key="3">
    <source>
        <dbReference type="ARBA" id="ARBA00022490"/>
    </source>
</evidence>
<keyword evidence="3" id="KW-0963">Cytoplasm</keyword>
<dbReference type="InterPro" id="IPR018073">
    <property type="entry name" value="Prot_inh_cystat_CS"/>
</dbReference>
<dbReference type="SMART" id="SM00043">
    <property type="entry name" value="CY"/>
    <property type="match status" value="1"/>
</dbReference>
<evidence type="ECO:0000256" key="2">
    <source>
        <dbReference type="ARBA" id="ARBA00009403"/>
    </source>
</evidence>
<evidence type="ECO:0000313" key="7">
    <source>
        <dbReference type="Ensembl" id="ENSEASP00005022679.1"/>
    </source>
</evidence>
<dbReference type="PROSITE" id="PS00287">
    <property type="entry name" value="CYSTATIN"/>
    <property type="match status" value="1"/>
</dbReference>
<keyword evidence="4" id="KW-0646">Protease inhibitor</keyword>
<evidence type="ECO:0000256" key="5">
    <source>
        <dbReference type="ARBA" id="ARBA00022704"/>
    </source>
</evidence>
<dbReference type="GO" id="GO:0005829">
    <property type="term" value="C:cytosol"/>
    <property type="evidence" value="ECO:0007669"/>
    <property type="project" value="TreeGrafter"/>
</dbReference>
<dbReference type="GO" id="GO:0004869">
    <property type="term" value="F:cysteine-type endopeptidase inhibitor activity"/>
    <property type="evidence" value="ECO:0007669"/>
    <property type="project" value="UniProtKB-KW"/>
</dbReference>
<dbReference type="OMA" id="HIHFPCA"/>
<dbReference type="PRINTS" id="PR00295">
    <property type="entry name" value="STEFINA"/>
</dbReference>
<evidence type="ECO:0000256" key="4">
    <source>
        <dbReference type="ARBA" id="ARBA00022690"/>
    </source>
</evidence>
<organism evidence="7">
    <name type="scientific">Equus asinus asinus</name>
    <dbReference type="NCBI Taxonomy" id="83772"/>
    <lineage>
        <taxon>Eukaryota</taxon>
        <taxon>Metazoa</taxon>
        <taxon>Chordata</taxon>
        <taxon>Craniata</taxon>
        <taxon>Vertebrata</taxon>
        <taxon>Euteleostomi</taxon>
        <taxon>Mammalia</taxon>
        <taxon>Eutheria</taxon>
        <taxon>Laurasiatheria</taxon>
        <taxon>Perissodactyla</taxon>
        <taxon>Equidae</taxon>
        <taxon>Equus</taxon>
    </lineage>
</organism>
<dbReference type="FunFam" id="3.10.450.10:FF:000001">
    <property type="entry name" value="Cystatin-A"/>
    <property type="match status" value="1"/>
</dbReference>
<dbReference type="SUPFAM" id="SSF54403">
    <property type="entry name" value="Cystatin/monellin"/>
    <property type="match status" value="1"/>
</dbReference>